<comment type="caution">
    <text evidence="3">The sequence shown here is derived from an EMBL/GenBank/DDBJ whole genome shotgun (WGS) entry which is preliminary data.</text>
</comment>
<dbReference type="EMBL" id="WNHX01000016">
    <property type="protein sequence ID" value="MTV86887.1"/>
    <property type="molecule type" value="Genomic_DNA"/>
</dbReference>
<reference evidence="4 5" key="1">
    <citation type="submission" date="2017-07" db="EMBL/GenBank/DDBJ databases">
        <title>Invasive disease caused simultaneously by more than one serotype of Streptococcus pneumoniae, South Africa.</title>
        <authorList>
            <person name="Ndlangisa K."/>
            <person name="Du Plessis M."/>
            <person name="Von Gottberg A."/>
        </authorList>
    </citation>
    <scope>NUCLEOTIDE SEQUENCE [LARGE SCALE GENOMIC DNA]</scope>
    <source>
        <strain evidence="4 5">8227-15B</strain>
    </source>
</reference>
<accession>A0A134CT57</accession>
<dbReference type="Proteomes" id="UP000729182">
    <property type="component" value="Unassembled WGS sequence"/>
</dbReference>
<gene>
    <name evidence="4" type="ORF">A5N45_02965</name>
    <name evidence="2" type="ORF">GM535_07095</name>
    <name evidence="1" type="ORF">GM539_06180</name>
    <name evidence="3" type="ORF">GM543_05045</name>
</gene>
<organism evidence="3 6">
    <name type="scientific">Streptococcus pneumoniae</name>
    <dbReference type="NCBI Taxonomy" id="1313"/>
    <lineage>
        <taxon>Bacteria</taxon>
        <taxon>Bacillati</taxon>
        <taxon>Bacillota</taxon>
        <taxon>Bacilli</taxon>
        <taxon>Lactobacillales</taxon>
        <taxon>Streptococcaceae</taxon>
        <taxon>Streptococcus</taxon>
    </lineage>
</organism>
<dbReference type="EMBL" id="WNHN01000024">
    <property type="protein sequence ID" value="MTV77055.1"/>
    <property type="molecule type" value="Genomic_DNA"/>
</dbReference>
<dbReference type="Proteomes" id="UP000214939">
    <property type="component" value="Unassembled WGS sequence"/>
</dbReference>
<dbReference type="AlphaFoldDB" id="A0A134CT57"/>
<evidence type="ECO:0000313" key="2">
    <source>
        <dbReference type="EMBL" id="MTV77055.1"/>
    </source>
</evidence>
<sequence>MIQHRDLKHRKNLLQFYKKYSENNILSLYSQRAGDGVSPAFPIDKIILSKTQV</sequence>
<evidence type="ECO:0000313" key="5">
    <source>
        <dbReference type="Proteomes" id="UP000214939"/>
    </source>
</evidence>
<evidence type="ECO:0000313" key="7">
    <source>
        <dbReference type="Proteomes" id="UP000474228"/>
    </source>
</evidence>
<evidence type="ECO:0000313" key="6">
    <source>
        <dbReference type="Proteomes" id="UP000469505"/>
    </source>
</evidence>
<dbReference type="Proteomes" id="UP000469505">
    <property type="component" value="Unassembled WGS sequence"/>
</dbReference>
<evidence type="ECO:0000313" key="1">
    <source>
        <dbReference type="EMBL" id="MTV62985.1"/>
    </source>
</evidence>
<reference evidence="6 7" key="2">
    <citation type="submission" date="2019-11" db="EMBL/GenBank/DDBJ databases">
        <title>Growth characteristics of pneumococcus vary with the chemical composition of the capsule and with environmental conditions.</title>
        <authorList>
            <person name="Tothpal A."/>
            <person name="Desobry K."/>
            <person name="Joshi S."/>
            <person name="Wyllie A.L."/>
            <person name="Weinberger D.M."/>
        </authorList>
    </citation>
    <scope>NUCLEOTIDE SEQUENCE [LARGE SCALE GENOMIC DNA]</scope>
    <source>
        <strain evidence="2">Pnumococcus10A</strain>
        <strain evidence="7">pnumococcus22F</strain>
        <strain evidence="1">Pnumococcus22F</strain>
        <strain evidence="3">Pnumococcus35B</strain>
        <strain evidence="6">pnumococcus35B</strain>
    </source>
</reference>
<dbReference type="EMBL" id="NNBW01000030">
    <property type="protein sequence ID" value="OYL30696.1"/>
    <property type="molecule type" value="Genomic_DNA"/>
</dbReference>
<evidence type="ECO:0000313" key="4">
    <source>
        <dbReference type="EMBL" id="OYL30696.1"/>
    </source>
</evidence>
<dbReference type="Proteomes" id="UP000474228">
    <property type="component" value="Unassembled WGS sequence"/>
</dbReference>
<name>A0A134CT57_STREE</name>
<dbReference type="EMBL" id="WNHJ01000019">
    <property type="protein sequence ID" value="MTV62985.1"/>
    <property type="molecule type" value="Genomic_DNA"/>
</dbReference>
<protein>
    <submittedName>
        <fullName evidence="3">Uncharacterized protein</fullName>
    </submittedName>
</protein>
<proteinExistence type="predicted"/>
<evidence type="ECO:0000313" key="3">
    <source>
        <dbReference type="EMBL" id="MTV86887.1"/>
    </source>
</evidence>